<gene>
    <name evidence="13" type="ORF">BDV96DRAFT_609380</name>
</gene>
<keyword evidence="7" id="KW-0067">ATP-binding</keyword>
<feature type="transmembrane region" description="Helical" evidence="11">
    <location>
        <begin position="319"/>
        <end position="341"/>
    </location>
</feature>
<evidence type="ECO:0000256" key="4">
    <source>
        <dbReference type="ARBA" id="ARBA00022692"/>
    </source>
</evidence>
<dbReference type="PROSITE" id="PS50893">
    <property type="entry name" value="ABC_TRANSPORTER_2"/>
    <property type="match status" value="2"/>
</dbReference>
<feature type="transmembrane region" description="Helical" evidence="11">
    <location>
        <begin position="1022"/>
        <end position="1040"/>
    </location>
</feature>
<dbReference type="GO" id="GO:0005524">
    <property type="term" value="F:ATP binding"/>
    <property type="evidence" value="ECO:0007669"/>
    <property type="project" value="UniProtKB-KW"/>
</dbReference>
<feature type="transmembrane region" description="Helical" evidence="11">
    <location>
        <begin position="1092"/>
        <end position="1113"/>
    </location>
</feature>
<feature type="transmembrane region" description="Helical" evidence="11">
    <location>
        <begin position="347"/>
        <end position="366"/>
    </location>
</feature>
<feature type="transmembrane region" description="Helical" evidence="11">
    <location>
        <begin position="1125"/>
        <end position="1149"/>
    </location>
</feature>
<evidence type="ECO:0000256" key="6">
    <source>
        <dbReference type="ARBA" id="ARBA00022741"/>
    </source>
</evidence>
<dbReference type="OrthoDB" id="8061355at2759"/>
<feature type="transmembrane region" description="Helical" evidence="11">
    <location>
        <begin position="229"/>
        <end position="252"/>
    </location>
</feature>
<feature type="transmembrane region" description="Helical" evidence="11">
    <location>
        <begin position="1061"/>
        <end position="1086"/>
    </location>
</feature>
<dbReference type="SUPFAM" id="SSF52540">
    <property type="entry name" value="P-loop containing nucleoside triphosphate hydrolases"/>
    <property type="match status" value="2"/>
</dbReference>
<keyword evidence="5" id="KW-0677">Repeat</keyword>
<dbReference type="Gene3D" id="3.40.50.300">
    <property type="entry name" value="P-loop containing nucleotide triphosphate hydrolases"/>
    <property type="match status" value="2"/>
</dbReference>
<dbReference type="InterPro" id="IPR003439">
    <property type="entry name" value="ABC_transporter-like_ATP-bd"/>
</dbReference>
<keyword evidence="6" id="KW-0547">Nucleotide-binding</keyword>
<dbReference type="PANTHER" id="PTHR19229:SF36">
    <property type="entry name" value="ATP-BINDING CASSETTE SUB-FAMILY A MEMBER 2"/>
    <property type="match status" value="1"/>
</dbReference>
<evidence type="ECO:0000256" key="8">
    <source>
        <dbReference type="ARBA" id="ARBA00022989"/>
    </source>
</evidence>
<dbReference type="InterPro" id="IPR027417">
    <property type="entry name" value="P-loop_NTPase"/>
</dbReference>
<evidence type="ECO:0000256" key="2">
    <source>
        <dbReference type="ARBA" id="ARBA00008869"/>
    </source>
</evidence>
<evidence type="ECO:0000313" key="14">
    <source>
        <dbReference type="Proteomes" id="UP000799770"/>
    </source>
</evidence>
<feature type="domain" description="ABC transporter" evidence="12">
    <location>
        <begin position="1269"/>
        <end position="1496"/>
    </location>
</feature>
<keyword evidence="3" id="KW-0813">Transport</keyword>
<evidence type="ECO:0000256" key="5">
    <source>
        <dbReference type="ARBA" id="ARBA00022737"/>
    </source>
</evidence>
<comment type="subcellular location">
    <subcellularLocation>
        <location evidence="1">Membrane</location>
        <topology evidence="1">Multi-pass membrane protein</topology>
    </subcellularLocation>
</comment>
<dbReference type="EMBL" id="ML977312">
    <property type="protein sequence ID" value="KAF2121214.1"/>
    <property type="molecule type" value="Genomic_DNA"/>
</dbReference>
<feature type="transmembrane region" description="Helical" evidence="11">
    <location>
        <begin position="286"/>
        <end position="307"/>
    </location>
</feature>
<evidence type="ECO:0000256" key="1">
    <source>
        <dbReference type="ARBA" id="ARBA00004141"/>
    </source>
</evidence>
<dbReference type="Proteomes" id="UP000799770">
    <property type="component" value="Unassembled WGS sequence"/>
</dbReference>
<dbReference type="SMART" id="SM00382">
    <property type="entry name" value="AAA"/>
    <property type="match status" value="2"/>
</dbReference>
<keyword evidence="8 11" id="KW-1133">Transmembrane helix</keyword>
<evidence type="ECO:0000256" key="3">
    <source>
        <dbReference type="ARBA" id="ARBA00022448"/>
    </source>
</evidence>
<comment type="similarity">
    <text evidence="2">Belongs to the ABC transporter superfamily. ABCA family.</text>
</comment>
<dbReference type="PROSITE" id="PS00211">
    <property type="entry name" value="ABC_TRANSPORTER_1"/>
    <property type="match status" value="1"/>
</dbReference>
<organism evidence="13 14">
    <name type="scientific">Lophiotrema nucula</name>
    <dbReference type="NCBI Taxonomy" id="690887"/>
    <lineage>
        <taxon>Eukaryota</taxon>
        <taxon>Fungi</taxon>
        <taxon>Dikarya</taxon>
        <taxon>Ascomycota</taxon>
        <taxon>Pezizomycotina</taxon>
        <taxon>Dothideomycetes</taxon>
        <taxon>Pleosporomycetidae</taxon>
        <taxon>Pleosporales</taxon>
        <taxon>Lophiotremataceae</taxon>
        <taxon>Lophiotrema</taxon>
    </lineage>
</organism>
<evidence type="ECO:0000256" key="9">
    <source>
        <dbReference type="ARBA" id="ARBA00023136"/>
    </source>
</evidence>
<feature type="transmembrane region" description="Helical" evidence="11">
    <location>
        <begin position="836"/>
        <end position="857"/>
    </location>
</feature>
<evidence type="ECO:0000256" key="11">
    <source>
        <dbReference type="SAM" id="Phobius"/>
    </source>
</evidence>
<feature type="transmembrane region" description="Helical" evidence="11">
    <location>
        <begin position="373"/>
        <end position="396"/>
    </location>
</feature>
<feature type="transmembrane region" description="Helical" evidence="11">
    <location>
        <begin position="1201"/>
        <end position="1225"/>
    </location>
</feature>
<feature type="domain" description="ABC transporter" evidence="12">
    <location>
        <begin position="493"/>
        <end position="714"/>
    </location>
</feature>
<dbReference type="InterPro" id="IPR026082">
    <property type="entry name" value="ABCA"/>
</dbReference>
<dbReference type="GO" id="GO:0016020">
    <property type="term" value="C:membrane"/>
    <property type="evidence" value="ECO:0007669"/>
    <property type="project" value="UniProtKB-SubCell"/>
</dbReference>
<dbReference type="GO" id="GO:0016887">
    <property type="term" value="F:ATP hydrolysis activity"/>
    <property type="evidence" value="ECO:0007669"/>
    <property type="project" value="InterPro"/>
</dbReference>
<feature type="transmembrane region" description="Helical" evidence="11">
    <location>
        <begin position="24"/>
        <end position="44"/>
    </location>
</feature>
<dbReference type="InterPro" id="IPR013525">
    <property type="entry name" value="ABC2_TM"/>
</dbReference>
<dbReference type="GO" id="GO:0005319">
    <property type="term" value="F:lipid transporter activity"/>
    <property type="evidence" value="ECO:0007669"/>
    <property type="project" value="TreeGrafter"/>
</dbReference>
<proteinExistence type="inferred from homology"/>
<keyword evidence="9 11" id="KW-0472">Membrane</keyword>
<dbReference type="CDD" id="cd03263">
    <property type="entry name" value="ABC_subfamily_A"/>
    <property type="match status" value="2"/>
</dbReference>
<evidence type="ECO:0000256" key="7">
    <source>
        <dbReference type="ARBA" id="ARBA00022840"/>
    </source>
</evidence>
<dbReference type="PANTHER" id="PTHR19229">
    <property type="entry name" value="ATP-BINDING CASSETTE TRANSPORTER SUBFAMILY A ABCA"/>
    <property type="match status" value="1"/>
</dbReference>
<sequence length="1589" mass="174482">MLLLRQILVLIRKNLLIICARRPISTFIRAIAIPLLVVLITAYVKDFFASSTNWGVSAPHMLRSFKDGMAASEGHSIVGFLDNGMKGGEIASVIESLSRTVRSAGKTPIICDKTFDLSTACASDTSGSSPCYGAIEFLSSPSEGTEYTSKGTWNYTVYGDNQARSGSVNIRSDKNGAEVYQLPLQRAVDDEIISRSLSGSTSSLPQKMDGIIYSYRDQADLAFSRSATYLSLCVYIFGAVFSFSMIGVVYHMTSYVAAERELGMSSLIDTMVPGGSTFQARIVRQISTYVSFATIYLPSWLAVGIVISKVVFPDYSHNVAIGYHILSGLAFCSFSLFGASFFKKAQLSGSIMTIIALVFAILPQVLWKQNKGLIIAFSLIFPSANYTYFLTGLAFFELNGVKVDLMDTRLFNGENNLGRLAALNLYLGDDNLIQRIALYTHLVFLAIQIVAYPILAYWLEHALFSTASGRRSFARPVNPGDPTVTLSGFCKTYRPNILARFFRGRKDVHAVVGMDLNAYKGQILCLLGPNGSGKSTTLNCISGQQRVTSGNIVIDPTGGLGYAPQSNVIWPELTVEEHIRIFSNLKCTSKVNEEIVSELVHACDLQKKLPAKAKTLSGGQKRKLQLAMMFAGGSAVCCVDEVSTGLDPISRRRIWDILLAERERRTIIMTTHFLDEADFIADDIAIMYKGAIKAEGTAATLKHQYGDGYTVKIPANVNIDMNLSGAVQKEVSRHQMVYRVTTASLAAELVEVLERQDITDYQISGPTMEELFLTVTGDNINQEQSVKEESTHEEHQNAPAIDARSSHQLTDGRPISAFKQWWILFCKRFRILKRRYIPYFLIITIAVAGAGVAPLLIKSFNEPMVCPQPVDLINFYSARTDVGDLMYPFSSSNYYRLAIGPADKIDNSRLAIVADIYSVNHSYYGYSGFNNVTQLKSMLSIVNSFEEFTNIINANHTKQSLLGGLWLADPVTFAFGGEAPWLSSGVQNVMNILLSGVAIAASNSNFADEQLPDIIDFKALQFMIYFGLIMAIYPSFFALYPTNERISNVRSMQYSNGIRPLPLWLSHLSFDGIVILIISVVGVALLSVSTPVWWGLGYLFAVMLLYGIVAALISYIISMFAKSPIAAWFLVSVGQIVFYFAYFAALIAIKSTTAFSDLDSMNNKVYFPLALISPIVSLEKAFAIGLGQMAFLCNGRSGGSIYLYSGPICYLVLQSIILFMILFWWDSSFTLPSALHRSYKVKKDAESAEVDTQDLMAEVQRLKSNSTDLHVESVTKSFGKNLAVDNVTFAVRTSEIFALLGPNGAGKSTIISMIRGDIKPSTSQSRISISSHSILTSPVAARATLGVCPQFDSADVLTVTETLRFFAKVRGVKDIDHNVATAIAACGLQPWAHQLAQKLSGGTQRKLSLAVALVGNPRVLVLDEPSSALDANAKRNMWHTLQSVGNGRAVVLTTHSMEEADALADRIGIVSSRMLAVGEREKLKKRAGDAFHVHLVSRTAPKTSSEELQEMKDWINSTFPRGRISRETSGGQIRFEVPAEGYELVGLIKVLEASKNDLGVEFYSVGKATLDEVFENIVKKYGDYGYADM</sequence>
<feature type="region of interest" description="Disordered" evidence="10">
    <location>
        <begin position="784"/>
        <end position="805"/>
    </location>
</feature>
<protein>
    <recommendedName>
        <fullName evidence="12">ABC transporter domain-containing protein</fullName>
    </recommendedName>
</protein>
<name>A0A6A5ZQF3_9PLEO</name>
<dbReference type="Pfam" id="PF00005">
    <property type="entry name" value="ABC_tran"/>
    <property type="match status" value="2"/>
</dbReference>
<dbReference type="Pfam" id="PF12698">
    <property type="entry name" value="ABC2_membrane_3"/>
    <property type="match status" value="2"/>
</dbReference>
<keyword evidence="14" id="KW-1185">Reference proteome</keyword>
<feature type="transmembrane region" description="Helical" evidence="11">
    <location>
        <begin position="1169"/>
        <end position="1189"/>
    </location>
</feature>
<feature type="transmembrane region" description="Helical" evidence="11">
    <location>
        <begin position="436"/>
        <end position="459"/>
    </location>
</feature>
<keyword evidence="4 11" id="KW-0812">Transmembrane</keyword>
<dbReference type="FunFam" id="3.40.50.300:FF:001345">
    <property type="entry name" value="Related to ABC transporter"/>
    <property type="match status" value="1"/>
</dbReference>
<evidence type="ECO:0000313" key="13">
    <source>
        <dbReference type="EMBL" id="KAF2121214.1"/>
    </source>
</evidence>
<reference evidence="13" key="1">
    <citation type="journal article" date="2020" name="Stud. Mycol.">
        <title>101 Dothideomycetes genomes: a test case for predicting lifestyles and emergence of pathogens.</title>
        <authorList>
            <person name="Haridas S."/>
            <person name="Albert R."/>
            <person name="Binder M."/>
            <person name="Bloem J."/>
            <person name="Labutti K."/>
            <person name="Salamov A."/>
            <person name="Andreopoulos B."/>
            <person name="Baker S."/>
            <person name="Barry K."/>
            <person name="Bills G."/>
            <person name="Bluhm B."/>
            <person name="Cannon C."/>
            <person name="Castanera R."/>
            <person name="Culley D."/>
            <person name="Daum C."/>
            <person name="Ezra D."/>
            <person name="Gonzalez J."/>
            <person name="Henrissat B."/>
            <person name="Kuo A."/>
            <person name="Liang C."/>
            <person name="Lipzen A."/>
            <person name="Lutzoni F."/>
            <person name="Magnuson J."/>
            <person name="Mondo S."/>
            <person name="Nolan M."/>
            <person name="Ohm R."/>
            <person name="Pangilinan J."/>
            <person name="Park H.-J."/>
            <person name="Ramirez L."/>
            <person name="Alfaro M."/>
            <person name="Sun H."/>
            <person name="Tritt A."/>
            <person name="Yoshinaga Y."/>
            <person name="Zwiers L.-H."/>
            <person name="Turgeon B."/>
            <person name="Goodwin S."/>
            <person name="Spatafora J."/>
            <person name="Crous P."/>
            <person name="Grigoriev I."/>
        </authorList>
    </citation>
    <scope>NUCLEOTIDE SEQUENCE</scope>
    <source>
        <strain evidence="13">CBS 627.86</strain>
    </source>
</reference>
<evidence type="ECO:0000256" key="10">
    <source>
        <dbReference type="SAM" id="MobiDB-lite"/>
    </source>
</evidence>
<dbReference type="InterPro" id="IPR003593">
    <property type="entry name" value="AAA+_ATPase"/>
</dbReference>
<dbReference type="InterPro" id="IPR017871">
    <property type="entry name" value="ABC_transporter-like_CS"/>
</dbReference>
<dbReference type="GO" id="GO:0140359">
    <property type="term" value="F:ABC-type transporter activity"/>
    <property type="evidence" value="ECO:0007669"/>
    <property type="project" value="InterPro"/>
</dbReference>
<evidence type="ECO:0000259" key="12">
    <source>
        <dbReference type="PROSITE" id="PS50893"/>
    </source>
</evidence>
<feature type="compositionally biased region" description="Basic and acidic residues" evidence="10">
    <location>
        <begin position="785"/>
        <end position="796"/>
    </location>
</feature>
<accession>A0A6A5ZQF3</accession>